<dbReference type="AlphaFoldDB" id="A0A7V3RFG3"/>
<dbReference type="GO" id="GO:0005737">
    <property type="term" value="C:cytoplasm"/>
    <property type="evidence" value="ECO:0007669"/>
    <property type="project" value="TreeGrafter"/>
</dbReference>
<accession>A0A7V3RFG3</accession>
<organism evidence="2">
    <name type="scientific">Mesoaciditoga lauensis</name>
    <dbReference type="NCBI Taxonomy" id="1495039"/>
    <lineage>
        <taxon>Bacteria</taxon>
        <taxon>Thermotogati</taxon>
        <taxon>Thermotogota</taxon>
        <taxon>Thermotogae</taxon>
        <taxon>Mesoaciditogales</taxon>
        <taxon>Mesoaciditogaceae</taxon>
        <taxon>Mesoaciditoga</taxon>
    </lineage>
</organism>
<protein>
    <recommendedName>
        <fullName evidence="1">PSP1 C-terminal domain-containing protein</fullName>
    </recommendedName>
</protein>
<dbReference type="PANTHER" id="PTHR43830:SF3">
    <property type="entry name" value="PROTEIN PSP1"/>
    <property type="match status" value="1"/>
</dbReference>
<evidence type="ECO:0000313" key="2">
    <source>
        <dbReference type="EMBL" id="HGE75688.1"/>
    </source>
</evidence>
<name>A0A7V3RFG3_9BACT</name>
<reference evidence="2" key="1">
    <citation type="journal article" date="2020" name="mSystems">
        <title>Genome- and Community-Level Interaction Insights into Carbon Utilization and Element Cycling Functions of Hydrothermarchaeota in Hydrothermal Sediment.</title>
        <authorList>
            <person name="Zhou Z."/>
            <person name="Liu Y."/>
            <person name="Xu W."/>
            <person name="Pan J."/>
            <person name="Luo Z.H."/>
            <person name="Li M."/>
        </authorList>
    </citation>
    <scope>NUCLEOTIDE SEQUENCE [LARGE SCALE GENOMIC DNA]</scope>
    <source>
        <strain evidence="2">SpSt-966</strain>
    </source>
</reference>
<comment type="caution">
    <text evidence="2">The sequence shown here is derived from an EMBL/GenBank/DDBJ whole genome shotgun (WGS) entry which is preliminary data.</text>
</comment>
<feature type="domain" description="PSP1 C-terminal" evidence="1">
    <location>
        <begin position="53"/>
        <end position="138"/>
    </location>
</feature>
<dbReference type="InterPro" id="IPR047767">
    <property type="entry name" value="PSP1-like"/>
</dbReference>
<dbReference type="PANTHER" id="PTHR43830">
    <property type="entry name" value="PROTEIN PSP1"/>
    <property type="match status" value="1"/>
</dbReference>
<gene>
    <name evidence="2" type="ORF">ENX73_06140</name>
</gene>
<dbReference type="EMBL" id="DTPE01000241">
    <property type="protein sequence ID" value="HGE75688.1"/>
    <property type="molecule type" value="Genomic_DNA"/>
</dbReference>
<evidence type="ECO:0000259" key="1">
    <source>
        <dbReference type="PROSITE" id="PS51411"/>
    </source>
</evidence>
<dbReference type="InterPro" id="IPR007557">
    <property type="entry name" value="PSP1_C"/>
</dbReference>
<dbReference type="PROSITE" id="PS51411">
    <property type="entry name" value="PSP1_C"/>
    <property type="match status" value="1"/>
</dbReference>
<dbReference type="Pfam" id="PF04468">
    <property type="entry name" value="PSP1"/>
    <property type="match status" value="1"/>
</dbReference>
<proteinExistence type="predicted"/>
<sequence length="278" mass="31397">MIYGISFENLGQIHPFNYDEKLTIDQKIVAESDFGVEIGSVISILSETVEPKKAIIRIASPEDLKIEEQNVKDAKSAFEISKSKVKEHSLAMRMLSAKYTLDRSKLIFFFSADGRIDFRALVKDLAGIFKTRIELRQIGVRDAAKIVGGIGMCGMETCCSRFERDFKSITLKYAKTQQLLINPSKISGVCGRLLCCLAYENDSYLEILKDIPDTGDLARYNGKEYFVSEVNIFSKTLKMRSNDSPELKMTFEEFLNGKGERVCDSKLPEETDFPELDS</sequence>
<dbReference type="NCBIfam" id="NF041131">
    <property type="entry name" value="RicT_YaaT_fam"/>
    <property type="match status" value="1"/>
</dbReference>